<feature type="transmembrane region" description="Helical" evidence="6">
    <location>
        <begin position="12"/>
        <end position="32"/>
    </location>
</feature>
<dbReference type="InterPro" id="IPR051401">
    <property type="entry name" value="GtrA_CellWall_Glycosyl"/>
</dbReference>
<dbReference type="GO" id="GO:0005886">
    <property type="term" value="C:plasma membrane"/>
    <property type="evidence" value="ECO:0007669"/>
    <property type="project" value="TreeGrafter"/>
</dbReference>
<dbReference type="AlphaFoldDB" id="A0A378LZL8"/>
<dbReference type="Pfam" id="PF04138">
    <property type="entry name" value="GtrA_DPMS_TM"/>
    <property type="match status" value="1"/>
</dbReference>
<gene>
    <name evidence="8" type="ORF">NCTC11532_01698</name>
</gene>
<evidence type="ECO:0000256" key="2">
    <source>
        <dbReference type="ARBA" id="ARBA00009399"/>
    </source>
</evidence>
<feature type="transmembrane region" description="Helical" evidence="6">
    <location>
        <begin position="102"/>
        <end position="125"/>
    </location>
</feature>
<evidence type="ECO:0000313" key="8">
    <source>
        <dbReference type="EMBL" id="STY29511.1"/>
    </source>
</evidence>
<name>A0A378LZL8_9GAMM</name>
<evidence type="ECO:0000256" key="1">
    <source>
        <dbReference type="ARBA" id="ARBA00004141"/>
    </source>
</evidence>
<evidence type="ECO:0000256" key="6">
    <source>
        <dbReference type="SAM" id="Phobius"/>
    </source>
</evidence>
<evidence type="ECO:0000256" key="4">
    <source>
        <dbReference type="ARBA" id="ARBA00022989"/>
    </source>
</evidence>
<keyword evidence="3 6" id="KW-0812">Transmembrane</keyword>
<keyword evidence="5 6" id="KW-0472">Membrane</keyword>
<keyword evidence="4 6" id="KW-1133">Transmembrane helix</keyword>
<dbReference type="InterPro" id="IPR007267">
    <property type="entry name" value="GtrA_DPMS_TM"/>
</dbReference>
<accession>A0A378LZL8</accession>
<dbReference type="OrthoDB" id="9812049at2"/>
<evidence type="ECO:0000259" key="7">
    <source>
        <dbReference type="Pfam" id="PF04138"/>
    </source>
</evidence>
<protein>
    <submittedName>
        <fullName evidence="8">GtrA-like protein</fullName>
    </submittedName>
</protein>
<dbReference type="GO" id="GO:0000271">
    <property type="term" value="P:polysaccharide biosynthetic process"/>
    <property type="evidence" value="ECO:0007669"/>
    <property type="project" value="InterPro"/>
</dbReference>
<comment type="similarity">
    <text evidence="2">Belongs to the GtrA family.</text>
</comment>
<evidence type="ECO:0000313" key="9">
    <source>
        <dbReference type="Proteomes" id="UP000255297"/>
    </source>
</evidence>
<dbReference type="PANTHER" id="PTHR38459">
    <property type="entry name" value="PROPHAGE BACTOPRENOL-LINKED GLUCOSE TRANSLOCASE HOMOLOG"/>
    <property type="match status" value="1"/>
</dbReference>
<keyword evidence="9" id="KW-1185">Reference proteome</keyword>
<evidence type="ECO:0000256" key="3">
    <source>
        <dbReference type="ARBA" id="ARBA00022692"/>
    </source>
</evidence>
<reference evidence="8 9" key="1">
    <citation type="submission" date="2018-06" db="EMBL/GenBank/DDBJ databases">
        <authorList>
            <consortium name="Pathogen Informatics"/>
            <person name="Doyle S."/>
        </authorList>
    </citation>
    <scope>NUCLEOTIDE SEQUENCE [LARGE SCALE GENOMIC DNA]</scope>
    <source>
        <strain evidence="8 9">NCTC11532</strain>
    </source>
</reference>
<comment type="subcellular location">
    <subcellularLocation>
        <location evidence="1">Membrane</location>
        <topology evidence="1">Multi-pass membrane protein</topology>
    </subcellularLocation>
</comment>
<evidence type="ECO:0000256" key="5">
    <source>
        <dbReference type="ARBA" id="ARBA00023136"/>
    </source>
</evidence>
<dbReference type="EMBL" id="UGPB01000001">
    <property type="protein sequence ID" value="STY29511.1"/>
    <property type="molecule type" value="Genomic_DNA"/>
</dbReference>
<dbReference type="Proteomes" id="UP000255297">
    <property type="component" value="Unassembled WGS sequence"/>
</dbReference>
<feature type="transmembrane region" description="Helical" evidence="6">
    <location>
        <begin position="76"/>
        <end position="96"/>
    </location>
</feature>
<feature type="transmembrane region" description="Helical" evidence="6">
    <location>
        <begin position="38"/>
        <end position="56"/>
    </location>
</feature>
<sequence>MNLLQKYRQFIKFSVVSLGYNFIAYCIYAVLIFNGSSYFLASSTSFVFGVILGYFLNKSLVFNTKQKGMEYILYYFAYYVLLLVINLALLHGFINWLEINPYAAQILVTIIAAFMSYRVMGILFMRENKWGI</sequence>
<organism evidence="8 9">
    <name type="scientific">Legionella wadsworthii</name>
    <dbReference type="NCBI Taxonomy" id="28088"/>
    <lineage>
        <taxon>Bacteria</taxon>
        <taxon>Pseudomonadati</taxon>
        <taxon>Pseudomonadota</taxon>
        <taxon>Gammaproteobacteria</taxon>
        <taxon>Legionellales</taxon>
        <taxon>Legionellaceae</taxon>
        <taxon>Legionella</taxon>
    </lineage>
</organism>
<dbReference type="RefSeq" id="WP_031565418.1">
    <property type="nucleotide sequence ID" value="NZ_CAAAIS010000003.1"/>
</dbReference>
<proteinExistence type="inferred from homology"/>
<dbReference type="PANTHER" id="PTHR38459:SF1">
    <property type="entry name" value="PROPHAGE BACTOPRENOL-LINKED GLUCOSE TRANSLOCASE HOMOLOG"/>
    <property type="match status" value="1"/>
</dbReference>
<feature type="domain" description="GtrA/DPMS transmembrane" evidence="7">
    <location>
        <begin position="12"/>
        <end position="118"/>
    </location>
</feature>
<dbReference type="STRING" id="1122170.GCA_000701265_00789"/>